<name>A0AAU2K089_9ACTN</name>
<accession>A0AAU2K089</accession>
<protein>
    <submittedName>
        <fullName evidence="2">Uncharacterized protein</fullName>
    </submittedName>
</protein>
<dbReference type="AlphaFoldDB" id="A0AAU2K089"/>
<evidence type="ECO:0000256" key="1">
    <source>
        <dbReference type="SAM" id="MobiDB-lite"/>
    </source>
</evidence>
<sequence length="85" mass="8838">MTDKTPEGDAPEGIRGHLDPVSDTSEPHLGMLTLTYAEGVPTLTMAGGDVMPGRIEVVDGAGKLVGYYTAGPVPTAKELPSGWEK</sequence>
<organism evidence="2">
    <name type="scientific">Streptomyces sp. NBC_00049</name>
    <dbReference type="NCBI Taxonomy" id="2903617"/>
    <lineage>
        <taxon>Bacteria</taxon>
        <taxon>Bacillati</taxon>
        <taxon>Actinomycetota</taxon>
        <taxon>Actinomycetes</taxon>
        <taxon>Kitasatosporales</taxon>
        <taxon>Streptomycetaceae</taxon>
        <taxon>Streptomyces</taxon>
    </lineage>
</organism>
<evidence type="ECO:0000313" key="2">
    <source>
        <dbReference type="EMBL" id="WTU77483.1"/>
    </source>
</evidence>
<reference evidence="2" key="1">
    <citation type="submission" date="2022-10" db="EMBL/GenBank/DDBJ databases">
        <title>The complete genomes of actinobacterial strains from the NBC collection.</title>
        <authorList>
            <person name="Joergensen T.S."/>
            <person name="Alvarez Arevalo M."/>
            <person name="Sterndorff E.B."/>
            <person name="Faurdal D."/>
            <person name="Vuksanovic O."/>
            <person name="Mourched A.-S."/>
            <person name="Charusanti P."/>
            <person name="Shaw S."/>
            <person name="Blin K."/>
            <person name="Weber T."/>
        </authorList>
    </citation>
    <scope>NUCLEOTIDE SEQUENCE</scope>
    <source>
        <strain evidence="2">NBC_00049</strain>
    </source>
</reference>
<proteinExistence type="predicted"/>
<feature type="compositionally biased region" description="Basic and acidic residues" evidence="1">
    <location>
        <begin position="1"/>
        <end position="20"/>
    </location>
</feature>
<gene>
    <name evidence="2" type="ORF">OG327_31465</name>
</gene>
<feature type="region of interest" description="Disordered" evidence="1">
    <location>
        <begin position="1"/>
        <end position="26"/>
    </location>
</feature>
<dbReference type="EMBL" id="CP108264">
    <property type="protein sequence ID" value="WTU77483.1"/>
    <property type="molecule type" value="Genomic_DNA"/>
</dbReference>